<organism evidence="2 3">
    <name type="scientific">Phanerochaete carnosa (strain HHB-10118-sp)</name>
    <name type="common">White-rot fungus</name>
    <name type="synonym">Peniophora carnosa</name>
    <dbReference type="NCBI Taxonomy" id="650164"/>
    <lineage>
        <taxon>Eukaryota</taxon>
        <taxon>Fungi</taxon>
        <taxon>Dikarya</taxon>
        <taxon>Basidiomycota</taxon>
        <taxon>Agaricomycotina</taxon>
        <taxon>Agaricomycetes</taxon>
        <taxon>Polyporales</taxon>
        <taxon>Phanerochaetaceae</taxon>
        <taxon>Phanerochaete</taxon>
    </lineage>
</organism>
<feature type="compositionally biased region" description="Low complexity" evidence="1">
    <location>
        <begin position="171"/>
        <end position="203"/>
    </location>
</feature>
<feature type="region of interest" description="Disordered" evidence="1">
    <location>
        <begin position="168"/>
        <end position="210"/>
    </location>
</feature>
<dbReference type="InParanoid" id="K5VNB6"/>
<proteinExistence type="predicted"/>
<gene>
    <name evidence="2" type="ORF">PHACADRAFT_197374</name>
</gene>
<dbReference type="AlphaFoldDB" id="K5VNB6"/>
<evidence type="ECO:0000313" key="3">
    <source>
        <dbReference type="Proteomes" id="UP000008370"/>
    </source>
</evidence>
<evidence type="ECO:0000256" key="1">
    <source>
        <dbReference type="SAM" id="MobiDB-lite"/>
    </source>
</evidence>
<dbReference type="Proteomes" id="UP000008370">
    <property type="component" value="Unassembled WGS sequence"/>
</dbReference>
<protein>
    <recommendedName>
        <fullName evidence="4">DUF4219 domain-containing protein</fullName>
    </recommendedName>
</protein>
<reference evidence="2 3" key="1">
    <citation type="journal article" date="2012" name="BMC Genomics">
        <title>Comparative genomics of the white-rot fungi, Phanerochaete carnosa and P. chrysosporium, to elucidate the genetic basis of the distinct wood types they colonize.</title>
        <authorList>
            <person name="Suzuki H."/>
            <person name="MacDonald J."/>
            <person name="Syed K."/>
            <person name="Salamov A."/>
            <person name="Hori C."/>
            <person name="Aerts A."/>
            <person name="Henrissat B."/>
            <person name="Wiebenga A."/>
            <person name="vanKuyk P.A."/>
            <person name="Barry K."/>
            <person name="Lindquist E."/>
            <person name="LaButti K."/>
            <person name="Lapidus A."/>
            <person name="Lucas S."/>
            <person name="Coutinho P."/>
            <person name="Gong Y."/>
            <person name="Samejima M."/>
            <person name="Mahadevan R."/>
            <person name="Abou-Zaid M."/>
            <person name="de Vries R.P."/>
            <person name="Igarashi K."/>
            <person name="Yadav J.S."/>
            <person name="Grigoriev I.V."/>
            <person name="Master E.R."/>
        </authorList>
    </citation>
    <scope>NUCLEOTIDE SEQUENCE [LARGE SCALE GENOMIC DNA]</scope>
    <source>
        <strain evidence="2 3">HHB-10118-sp</strain>
    </source>
</reference>
<dbReference type="GeneID" id="18911224"/>
<name>K5VNB6_PHACS</name>
<evidence type="ECO:0000313" key="2">
    <source>
        <dbReference type="EMBL" id="EKM52938.1"/>
    </source>
</evidence>
<evidence type="ECO:0008006" key="4">
    <source>
        <dbReference type="Google" id="ProtNLM"/>
    </source>
</evidence>
<dbReference type="HOGENOM" id="CLU_079120_0_0_1"/>
<dbReference type="KEGG" id="pco:PHACADRAFT_197374"/>
<sequence length="274" mass="31161">MAEVQDNAAFINGSAMKPDTFDGTKSKYLPWKTQMKLYVVTQRKRLPEQFDRVLMILFYMKGGHAGKYIATHFLIDEASEAYDRLQAMQMGMLSAQEFFSKFELCAFQANIHDFEKHFQELKLLLERALRADIIQLLYNLSEEILTTYALYKQRVARIDLNQQQYHRRNLQSQQQGQFQPQQQQTQSAPRAQANVAAPTANAPIQTRRDGTGVTFGGRGQLMELDQGHISQNCPNRQQAQQVRVAKTPVVPTTNTFTPLASLNEAPAATAEPFD</sequence>
<dbReference type="RefSeq" id="XP_007397655.1">
    <property type="nucleotide sequence ID" value="XM_007397593.1"/>
</dbReference>
<accession>K5VNB6</accession>
<keyword evidence="3" id="KW-1185">Reference proteome</keyword>
<dbReference type="EMBL" id="JH930474">
    <property type="protein sequence ID" value="EKM52938.1"/>
    <property type="molecule type" value="Genomic_DNA"/>
</dbReference>